<evidence type="ECO:0000313" key="1">
    <source>
        <dbReference type="EMBL" id="KAK4027586.1"/>
    </source>
</evidence>
<accession>A0ABR0AR41</accession>
<dbReference type="EMBL" id="JAOYFB010000038">
    <property type="protein sequence ID" value="KAK4027586.1"/>
    <property type="molecule type" value="Genomic_DNA"/>
</dbReference>
<organism evidence="1 2">
    <name type="scientific">Daphnia magna</name>
    <dbReference type="NCBI Taxonomy" id="35525"/>
    <lineage>
        <taxon>Eukaryota</taxon>
        <taxon>Metazoa</taxon>
        <taxon>Ecdysozoa</taxon>
        <taxon>Arthropoda</taxon>
        <taxon>Crustacea</taxon>
        <taxon>Branchiopoda</taxon>
        <taxon>Diplostraca</taxon>
        <taxon>Cladocera</taxon>
        <taxon>Anomopoda</taxon>
        <taxon>Daphniidae</taxon>
        <taxon>Daphnia</taxon>
    </lineage>
</organism>
<dbReference type="Proteomes" id="UP001234178">
    <property type="component" value="Unassembled WGS sequence"/>
</dbReference>
<name>A0ABR0AR41_9CRUS</name>
<comment type="caution">
    <text evidence="1">The sequence shown here is derived from an EMBL/GenBank/DDBJ whole genome shotgun (WGS) entry which is preliminary data.</text>
</comment>
<proteinExistence type="predicted"/>
<evidence type="ECO:0000313" key="2">
    <source>
        <dbReference type="Proteomes" id="UP001234178"/>
    </source>
</evidence>
<protein>
    <submittedName>
        <fullName evidence="1">Uncharacterized protein</fullName>
    </submittedName>
</protein>
<keyword evidence="2" id="KW-1185">Reference proteome</keyword>
<sequence length="134" mass="15378">MEATIEETTKESLTMEDQPNHITTEGAVIEIIDYPEQTTQQKIPEAASLTLEHTLEVPIEDETSESGLPINVNEFNDKIKFEIIKMHEQYKICTETEHENKLVKEVLDVYCQLSTIYSTHQAIRRESALKVIDT</sequence>
<gene>
    <name evidence="1" type="ORF">OUZ56_016628</name>
</gene>
<reference evidence="1 2" key="1">
    <citation type="journal article" date="2023" name="Nucleic Acids Res.">
        <title>The hologenome of Daphnia magna reveals possible DNA methylation and microbiome-mediated evolution of the host genome.</title>
        <authorList>
            <person name="Chaturvedi A."/>
            <person name="Li X."/>
            <person name="Dhandapani V."/>
            <person name="Marshall H."/>
            <person name="Kissane S."/>
            <person name="Cuenca-Cambronero M."/>
            <person name="Asole G."/>
            <person name="Calvet F."/>
            <person name="Ruiz-Romero M."/>
            <person name="Marangio P."/>
            <person name="Guigo R."/>
            <person name="Rago D."/>
            <person name="Mirbahai L."/>
            <person name="Eastwood N."/>
            <person name="Colbourne J.K."/>
            <person name="Zhou J."/>
            <person name="Mallon E."/>
            <person name="Orsini L."/>
        </authorList>
    </citation>
    <scope>NUCLEOTIDE SEQUENCE [LARGE SCALE GENOMIC DNA]</scope>
    <source>
        <strain evidence="1">LRV0_1</strain>
    </source>
</reference>